<comment type="caution">
    <text evidence="1">The sequence shown here is derived from an EMBL/GenBank/DDBJ whole genome shotgun (WGS) entry which is preliminary data.</text>
</comment>
<accession>A0A8J3NMR1</accession>
<dbReference type="Gene3D" id="3.40.50.1000">
    <property type="entry name" value="HAD superfamily/HAD-like"/>
    <property type="match status" value="1"/>
</dbReference>
<proteinExistence type="predicted"/>
<dbReference type="RefSeq" id="WP_203754959.1">
    <property type="nucleotide sequence ID" value="NZ_BONF01000045.1"/>
</dbReference>
<keyword evidence="2" id="KW-1185">Reference proteome</keyword>
<dbReference type="PANTHER" id="PTHR46649">
    <property type="match status" value="1"/>
</dbReference>
<dbReference type="Pfam" id="PF00702">
    <property type="entry name" value="Hydrolase"/>
    <property type="match status" value="1"/>
</dbReference>
<evidence type="ECO:0000313" key="2">
    <source>
        <dbReference type="Proteomes" id="UP000601223"/>
    </source>
</evidence>
<dbReference type="InterPro" id="IPR023214">
    <property type="entry name" value="HAD_sf"/>
</dbReference>
<name>A0A8J3NMR1_9ACTN</name>
<dbReference type="InterPro" id="IPR006439">
    <property type="entry name" value="HAD-SF_hydro_IA"/>
</dbReference>
<dbReference type="InterPro" id="IPR036412">
    <property type="entry name" value="HAD-like_sf"/>
</dbReference>
<dbReference type="SFLD" id="SFLDG01129">
    <property type="entry name" value="C1.5:_HAD__Beta-PGM__Phosphata"/>
    <property type="match status" value="1"/>
</dbReference>
<organism evidence="1 2">
    <name type="scientific">Catellatospora bangladeshensis</name>
    <dbReference type="NCBI Taxonomy" id="310355"/>
    <lineage>
        <taxon>Bacteria</taxon>
        <taxon>Bacillati</taxon>
        <taxon>Actinomycetota</taxon>
        <taxon>Actinomycetes</taxon>
        <taxon>Micromonosporales</taxon>
        <taxon>Micromonosporaceae</taxon>
        <taxon>Catellatospora</taxon>
    </lineage>
</organism>
<dbReference type="SFLD" id="SFLDS00003">
    <property type="entry name" value="Haloacid_Dehalogenase"/>
    <property type="match status" value="1"/>
</dbReference>
<dbReference type="EMBL" id="BONF01000045">
    <property type="protein sequence ID" value="GIF85303.1"/>
    <property type="molecule type" value="Genomic_DNA"/>
</dbReference>
<gene>
    <name evidence="1" type="ORF">Cba03nite_66520</name>
</gene>
<dbReference type="PANTHER" id="PTHR46649:SF4">
    <property type="entry name" value="HALOACID DEHALOGENASE-LIKE HYDROLASE (HAD) SUPERFAMILY PROTEIN"/>
    <property type="match status" value="1"/>
</dbReference>
<reference evidence="1 2" key="1">
    <citation type="submission" date="2021-01" db="EMBL/GenBank/DDBJ databases">
        <title>Whole genome shotgun sequence of Catellatospora bangladeshensis NBRC 107357.</title>
        <authorList>
            <person name="Komaki H."/>
            <person name="Tamura T."/>
        </authorList>
    </citation>
    <scope>NUCLEOTIDE SEQUENCE [LARGE SCALE GENOMIC DNA]</scope>
    <source>
        <strain evidence="1 2">NBRC 107357</strain>
    </source>
</reference>
<keyword evidence="1" id="KW-0378">Hydrolase</keyword>
<protein>
    <submittedName>
        <fullName evidence="1">Hydrolase</fullName>
    </submittedName>
</protein>
<dbReference type="NCBIfam" id="TIGR01549">
    <property type="entry name" value="HAD-SF-IA-v1"/>
    <property type="match status" value="1"/>
</dbReference>
<evidence type="ECO:0000313" key="1">
    <source>
        <dbReference type="EMBL" id="GIF85303.1"/>
    </source>
</evidence>
<dbReference type="SUPFAM" id="SSF56784">
    <property type="entry name" value="HAD-like"/>
    <property type="match status" value="1"/>
</dbReference>
<dbReference type="AlphaFoldDB" id="A0A8J3NMR1"/>
<dbReference type="Proteomes" id="UP000601223">
    <property type="component" value="Unassembled WGS sequence"/>
</dbReference>
<sequence>MPESQSQPSSHPGRIDAPRALDAVLFDFHGTLATTIDPVAWVSAAAADCGVTLDRGKATVLADRLATAGALPGVARPVRVPPHLAEAWADRDLYEHAHRQVYTGLAATVPNDVPGLPEALYERVLRPATWTPYPDAMGALTSLRAAGVRTGLVSNIGFDLRPMLDAWGLTALFDAIVLSYEVGCIKPDQKIFLRACGMLAVDPERVLMIGDTPADAGAVTAGCSALVIPAAGPGRPNGLHRSVALAVPRH</sequence>
<dbReference type="GO" id="GO:0016787">
    <property type="term" value="F:hydrolase activity"/>
    <property type="evidence" value="ECO:0007669"/>
    <property type="project" value="UniProtKB-KW"/>
</dbReference>
<dbReference type="NCBIfam" id="TIGR01509">
    <property type="entry name" value="HAD-SF-IA-v3"/>
    <property type="match status" value="1"/>
</dbReference>